<dbReference type="InterPro" id="IPR003805">
    <property type="entry name" value="CobS"/>
</dbReference>
<keyword evidence="1" id="KW-0812">Transmembrane</keyword>
<feature type="transmembrane region" description="Helical" evidence="1">
    <location>
        <begin position="21"/>
        <end position="45"/>
    </location>
</feature>
<proteinExistence type="predicted"/>
<sequence>MFPISTLRSTYATTADTSSSFLLPLAGWFTGLIGLGAYWLGTILFPPPHLPVLLSMAAVATLTLARPESGFAACTGGDRPDASAVSSGAVWLVLLLLARFFAVQALFANEAFGLSVALKYVMAHSLSQLMAASVSWTQSGDASPTASTPSITKRALAIAVGVLPMLALVGLTTLWIYALFVIPILLLRWWLLRQIRRQAGGNSSSYRGAVQQLSELIVYLSFVSLLWVSV</sequence>
<protein>
    <submittedName>
        <fullName evidence="2">Cobalamin-5'-phosphate synthase</fullName>
    </submittedName>
</protein>
<dbReference type="RefSeq" id="WP_106139491.1">
    <property type="nucleotide sequence ID" value="NZ_PVTE01000018.1"/>
</dbReference>
<dbReference type="AlphaFoldDB" id="A0A2T0SLE6"/>
<gene>
    <name evidence="2" type="ORF">CLV58_11875</name>
</gene>
<evidence type="ECO:0000313" key="3">
    <source>
        <dbReference type="Proteomes" id="UP000238375"/>
    </source>
</evidence>
<feature type="transmembrane region" description="Helical" evidence="1">
    <location>
        <begin position="156"/>
        <end position="187"/>
    </location>
</feature>
<evidence type="ECO:0000256" key="1">
    <source>
        <dbReference type="SAM" id="Phobius"/>
    </source>
</evidence>
<keyword evidence="3" id="KW-1185">Reference proteome</keyword>
<dbReference type="EMBL" id="PVTE01000018">
    <property type="protein sequence ID" value="PRY34203.1"/>
    <property type="molecule type" value="Genomic_DNA"/>
</dbReference>
<keyword evidence="1" id="KW-0472">Membrane</keyword>
<comment type="caution">
    <text evidence="2">The sequence shown here is derived from an EMBL/GenBank/DDBJ whole genome shotgun (WGS) entry which is preliminary data.</text>
</comment>
<dbReference type="Proteomes" id="UP000238375">
    <property type="component" value="Unassembled WGS sequence"/>
</dbReference>
<feature type="transmembrane region" description="Helical" evidence="1">
    <location>
        <begin position="89"/>
        <end position="108"/>
    </location>
</feature>
<accession>A0A2T0SLE6</accession>
<dbReference type="Pfam" id="PF02654">
    <property type="entry name" value="CobS"/>
    <property type="match status" value="1"/>
</dbReference>
<name>A0A2T0SLE6_9BACT</name>
<organism evidence="2 3">
    <name type="scientific">Spirosoma oryzae</name>
    <dbReference type="NCBI Taxonomy" id="1469603"/>
    <lineage>
        <taxon>Bacteria</taxon>
        <taxon>Pseudomonadati</taxon>
        <taxon>Bacteroidota</taxon>
        <taxon>Cytophagia</taxon>
        <taxon>Cytophagales</taxon>
        <taxon>Cytophagaceae</taxon>
        <taxon>Spirosoma</taxon>
    </lineage>
</organism>
<reference evidence="2 3" key="1">
    <citation type="submission" date="2018-03" db="EMBL/GenBank/DDBJ databases">
        <title>Genomic Encyclopedia of Archaeal and Bacterial Type Strains, Phase II (KMG-II): from individual species to whole genera.</title>
        <authorList>
            <person name="Goeker M."/>
        </authorList>
    </citation>
    <scope>NUCLEOTIDE SEQUENCE [LARGE SCALE GENOMIC DNA]</scope>
    <source>
        <strain evidence="2 3">DSM 28354</strain>
    </source>
</reference>
<evidence type="ECO:0000313" key="2">
    <source>
        <dbReference type="EMBL" id="PRY34203.1"/>
    </source>
</evidence>
<keyword evidence="1" id="KW-1133">Transmembrane helix</keyword>